<dbReference type="AlphaFoldDB" id="A0AB39KWU1"/>
<dbReference type="EMBL" id="CP158375">
    <property type="protein sequence ID" value="XDO97778.1"/>
    <property type="molecule type" value="Genomic_DNA"/>
</dbReference>
<dbReference type="Gene3D" id="1.10.357.10">
    <property type="entry name" value="Tetracycline Repressor, domain 2"/>
    <property type="match status" value="1"/>
</dbReference>
<dbReference type="PANTHER" id="PTHR30055">
    <property type="entry name" value="HTH-TYPE TRANSCRIPTIONAL REGULATOR RUTR"/>
    <property type="match status" value="1"/>
</dbReference>
<dbReference type="SUPFAM" id="SSF46689">
    <property type="entry name" value="Homeodomain-like"/>
    <property type="match status" value="1"/>
</dbReference>
<feature type="domain" description="HTH tetR-type" evidence="3">
    <location>
        <begin position="9"/>
        <end position="69"/>
    </location>
</feature>
<organism evidence="4">
    <name type="scientific">Caulobacter sp. 73W</name>
    <dbReference type="NCBI Taxonomy" id="3161137"/>
    <lineage>
        <taxon>Bacteria</taxon>
        <taxon>Pseudomonadati</taxon>
        <taxon>Pseudomonadota</taxon>
        <taxon>Alphaproteobacteria</taxon>
        <taxon>Caulobacterales</taxon>
        <taxon>Caulobacteraceae</taxon>
        <taxon>Caulobacter</taxon>
    </lineage>
</organism>
<dbReference type="PRINTS" id="PR00455">
    <property type="entry name" value="HTHTETR"/>
</dbReference>
<accession>A0AB39KWU1</accession>
<keyword evidence="1 2" id="KW-0238">DNA-binding</keyword>
<name>A0AB39KWU1_9CAUL</name>
<dbReference type="InterPro" id="IPR050109">
    <property type="entry name" value="HTH-type_TetR-like_transc_reg"/>
</dbReference>
<dbReference type="PANTHER" id="PTHR30055:SF226">
    <property type="entry name" value="HTH-TYPE TRANSCRIPTIONAL REGULATOR PKSA"/>
    <property type="match status" value="1"/>
</dbReference>
<proteinExistence type="predicted"/>
<dbReference type="InterPro" id="IPR036271">
    <property type="entry name" value="Tet_transcr_reg_TetR-rel_C_sf"/>
</dbReference>
<protein>
    <submittedName>
        <fullName evidence="4">TetR/AcrR family transcriptional regulator</fullName>
    </submittedName>
</protein>
<sequence>MGIRKAQKLATRQKVLKAARELFAEIGYEDATIRVIAERAGVSIGGVFTTFASKAEVLQHVVYDWAEEGLYQELERRLPEFEGSTAERLVEVMRVIFSFNSQRPKVTLAHIGLAFDPYPAPGARPFGHNQRLLGHMRQVVLDGIARGDVAPETDVDLVVDTVAGVYAWNFRMVAQGAGEEEIMGLFARQVEMIAKGFAAKAN</sequence>
<dbReference type="Pfam" id="PF00440">
    <property type="entry name" value="TetR_N"/>
    <property type="match status" value="1"/>
</dbReference>
<feature type="DNA-binding region" description="H-T-H motif" evidence="2">
    <location>
        <begin position="32"/>
        <end position="51"/>
    </location>
</feature>
<dbReference type="GO" id="GO:0003700">
    <property type="term" value="F:DNA-binding transcription factor activity"/>
    <property type="evidence" value="ECO:0007669"/>
    <property type="project" value="TreeGrafter"/>
</dbReference>
<dbReference type="InterPro" id="IPR001647">
    <property type="entry name" value="HTH_TetR"/>
</dbReference>
<dbReference type="InterPro" id="IPR009057">
    <property type="entry name" value="Homeodomain-like_sf"/>
</dbReference>
<dbReference type="SUPFAM" id="SSF48498">
    <property type="entry name" value="Tetracyclin repressor-like, C-terminal domain"/>
    <property type="match status" value="1"/>
</dbReference>
<gene>
    <name evidence="4" type="ORF">ABOZ73_04990</name>
</gene>
<evidence type="ECO:0000313" key="4">
    <source>
        <dbReference type="EMBL" id="XDO97778.1"/>
    </source>
</evidence>
<dbReference type="RefSeq" id="WP_369061215.1">
    <property type="nucleotide sequence ID" value="NZ_CP158375.1"/>
</dbReference>
<dbReference type="GO" id="GO:0000976">
    <property type="term" value="F:transcription cis-regulatory region binding"/>
    <property type="evidence" value="ECO:0007669"/>
    <property type="project" value="TreeGrafter"/>
</dbReference>
<evidence type="ECO:0000256" key="2">
    <source>
        <dbReference type="PROSITE-ProRule" id="PRU00335"/>
    </source>
</evidence>
<reference evidence="4" key="1">
    <citation type="submission" date="2024-06" db="EMBL/GenBank/DDBJ databases">
        <title>Caulobacter inopinatus, sp. nov.</title>
        <authorList>
            <person name="Donachie S.P."/>
        </authorList>
    </citation>
    <scope>NUCLEOTIDE SEQUENCE</scope>
    <source>
        <strain evidence="4">73W</strain>
    </source>
</reference>
<evidence type="ECO:0000259" key="3">
    <source>
        <dbReference type="PROSITE" id="PS50977"/>
    </source>
</evidence>
<dbReference type="PROSITE" id="PS50977">
    <property type="entry name" value="HTH_TETR_2"/>
    <property type="match status" value="1"/>
</dbReference>
<evidence type="ECO:0000256" key="1">
    <source>
        <dbReference type="ARBA" id="ARBA00023125"/>
    </source>
</evidence>